<protein>
    <recommendedName>
        <fullName evidence="3">beta-lactamase</fullName>
        <ecNumber evidence="3">3.5.2.6</ecNumber>
    </recommendedName>
</protein>
<dbReference type="EC" id="3.5.2.6" evidence="3"/>
<dbReference type="RefSeq" id="WP_023050048.1">
    <property type="nucleotide sequence ID" value="NZ_CP173060.2"/>
</dbReference>
<evidence type="ECO:0000256" key="3">
    <source>
        <dbReference type="ARBA" id="ARBA00012865"/>
    </source>
</evidence>
<sequence length="265" mass="30620">MRKRIFYLINIFFILSLQILALNFTNSEKVEQIFQQNEVKGTFVVYNPQSNSFIGYNENRAEERFYPASTFKIYNSLIGLETGAVKNVDKVFYKYNGEKVFLESWAQDSNLRYAIKVSQVPAYQLLAKKIGMKKMQNEINKLNFGNKELGEKVDQFWLRGPLKVSAVEQCKLLAKLANNELPYSKNNQKQIQDITILESTKDWTLHGKTGWATSNIEIPVGWFVGWVEKNGQIYSFAINLEMKDGKNLFKREKIAKESLKSLGIL</sequence>
<evidence type="ECO:0000256" key="2">
    <source>
        <dbReference type="ARBA" id="ARBA00007898"/>
    </source>
</evidence>
<evidence type="ECO:0000259" key="7">
    <source>
        <dbReference type="Pfam" id="PF00905"/>
    </source>
</evidence>
<dbReference type="Gene3D" id="3.40.710.10">
    <property type="entry name" value="DD-peptidase/beta-lactamase superfamily"/>
    <property type="match status" value="1"/>
</dbReference>
<dbReference type="HOGENOM" id="CLU_035412_3_1_0"/>
<dbReference type="GO" id="GO:0008658">
    <property type="term" value="F:penicillin binding"/>
    <property type="evidence" value="ECO:0007669"/>
    <property type="project" value="InterPro"/>
</dbReference>
<dbReference type="GO" id="GO:0071555">
    <property type="term" value="P:cell wall organization"/>
    <property type="evidence" value="ECO:0007669"/>
    <property type="project" value="TreeGrafter"/>
</dbReference>
<keyword evidence="6" id="KW-0046">Antibiotic resistance</keyword>
<dbReference type="PANTHER" id="PTHR30627">
    <property type="entry name" value="PEPTIDOGLYCAN D,D-TRANSPEPTIDASE"/>
    <property type="match status" value="1"/>
</dbReference>
<dbReference type="PATRIC" id="fig|1319815.3.peg.480"/>
<feature type="domain" description="Penicillin-binding protein transpeptidase" evidence="7">
    <location>
        <begin position="45"/>
        <end position="259"/>
    </location>
</feature>
<evidence type="ECO:0000256" key="4">
    <source>
        <dbReference type="ARBA" id="ARBA00022729"/>
    </source>
</evidence>
<dbReference type="EMBL" id="AXZF01000018">
    <property type="protein sequence ID" value="ERT69573.1"/>
    <property type="molecule type" value="Genomic_DNA"/>
</dbReference>
<dbReference type="InterPro" id="IPR050515">
    <property type="entry name" value="Beta-lactam/transpept"/>
</dbReference>
<dbReference type="NCBIfam" id="NF012161">
    <property type="entry name" value="bla_class_D_main"/>
    <property type="match status" value="1"/>
</dbReference>
<accession>U7VFH3</accession>
<dbReference type="PANTHER" id="PTHR30627:SF6">
    <property type="entry name" value="BETA-LACTAMASE YBXI-RELATED"/>
    <property type="match status" value="1"/>
</dbReference>
<evidence type="ECO:0000256" key="1">
    <source>
        <dbReference type="ARBA" id="ARBA00001526"/>
    </source>
</evidence>
<dbReference type="AlphaFoldDB" id="U7VFH3"/>
<comment type="similarity">
    <text evidence="2">Belongs to the class-D beta-lactamase family.</text>
</comment>
<dbReference type="SUPFAM" id="SSF56601">
    <property type="entry name" value="beta-lactamase/transpeptidase-like"/>
    <property type="match status" value="1"/>
</dbReference>
<dbReference type="GO" id="GO:0005886">
    <property type="term" value="C:plasma membrane"/>
    <property type="evidence" value="ECO:0007669"/>
    <property type="project" value="TreeGrafter"/>
</dbReference>
<dbReference type="Proteomes" id="UP000017081">
    <property type="component" value="Unassembled WGS sequence"/>
</dbReference>
<gene>
    <name evidence="8" type="ORF">HMPREF0202_00501</name>
</gene>
<evidence type="ECO:0000313" key="8">
    <source>
        <dbReference type="EMBL" id="ERT69573.1"/>
    </source>
</evidence>
<dbReference type="InterPro" id="IPR001460">
    <property type="entry name" value="PCN-bd_Tpept"/>
</dbReference>
<dbReference type="eggNOG" id="COG2602">
    <property type="taxonomic scope" value="Bacteria"/>
</dbReference>
<dbReference type="STRING" id="1319815.HMPREF0202_00501"/>
<keyword evidence="5" id="KW-0378">Hydrolase</keyword>
<reference evidence="8 9" key="1">
    <citation type="submission" date="2013-08" db="EMBL/GenBank/DDBJ databases">
        <authorList>
            <person name="Weinstock G."/>
            <person name="Sodergren E."/>
            <person name="Wylie T."/>
            <person name="Fulton L."/>
            <person name="Fulton R."/>
            <person name="Fronick C."/>
            <person name="O'Laughlin M."/>
            <person name="Godfrey J."/>
            <person name="Miner T."/>
            <person name="Herter B."/>
            <person name="Appelbaum E."/>
            <person name="Cordes M."/>
            <person name="Lek S."/>
            <person name="Wollam A."/>
            <person name="Pepin K.H."/>
            <person name="Palsikar V.B."/>
            <person name="Mitreva M."/>
            <person name="Wilson R.K."/>
        </authorList>
    </citation>
    <scope>NUCLEOTIDE SEQUENCE [LARGE SCALE GENOMIC DNA]</scope>
    <source>
        <strain evidence="8 9">ATCC BAA-474</strain>
    </source>
</reference>
<dbReference type="GO" id="GO:0046677">
    <property type="term" value="P:response to antibiotic"/>
    <property type="evidence" value="ECO:0007669"/>
    <property type="project" value="UniProtKB-KW"/>
</dbReference>
<comment type="catalytic activity">
    <reaction evidence="1">
        <text>a beta-lactam + H2O = a substituted beta-amino acid</text>
        <dbReference type="Rhea" id="RHEA:20401"/>
        <dbReference type="ChEBI" id="CHEBI:15377"/>
        <dbReference type="ChEBI" id="CHEBI:35627"/>
        <dbReference type="ChEBI" id="CHEBI:140347"/>
        <dbReference type="EC" id="3.5.2.6"/>
    </reaction>
</comment>
<keyword evidence="9" id="KW-1185">Reference proteome</keyword>
<proteinExistence type="inferred from homology"/>
<dbReference type="Pfam" id="PF00905">
    <property type="entry name" value="Transpeptidase"/>
    <property type="match status" value="1"/>
</dbReference>
<evidence type="ECO:0000256" key="5">
    <source>
        <dbReference type="ARBA" id="ARBA00022801"/>
    </source>
</evidence>
<dbReference type="GO" id="GO:0008800">
    <property type="term" value="F:beta-lactamase activity"/>
    <property type="evidence" value="ECO:0007669"/>
    <property type="project" value="UniProtKB-EC"/>
</dbReference>
<evidence type="ECO:0000256" key="6">
    <source>
        <dbReference type="ARBA" id="ARBA00023251"/>
    </source>
</evidence>
<evidence type="ECO:0000313" key="9">
    <source>
        <dbReference type="Proteomes" id="UP000017081"/>
    </source>
</evidence>
<name>U7VFH3_9FUSO</name>
<organism evidence="8 9">
    <name type="scientific">Cetobacterium somerae ATCC BAA-474</name>
    <dbReference type="NCBI Taxonomy" id="1319815"/>
    <lineage>
        <taxon>Bacteria</taxon>
        <taxon>Fusobacteriati</taxon>
        <taxon>Fusobacteriota</taxon>
        <taxon>Fusobacteriia</taxon>
        <taxon>Fusobacteriales</taxon>
        <taxon>Fusobacteriaceae</taxon>
        <taxon>Cetobacterium</taxon>
    </lineage>
</organism>
<dbReference type="InterPro" id="IPR012338">
    <property type="entry name" value="Beta-lactam/transpept-like"/>
</dbReference>
<comment type="caution">
    <text evidence="8">The sequence shown here is derived from an EMBL/GenBank/DDBJ whole genome shotgun (WGS) entry which is preliminary data.</text>
</comment>
<keyword evidence="4" id="KW-0732">Signal</keyword>